<evidence type="ECO:0000313" key="2">
    <source>
        <dbReference type="Proteomes" id="UP001209878"/>
    </source>
</evidence>
<gene>
    <name evidence="1" type="ORF">NP493_833g01019</name>
</gene>
<keyword evidence="2" id="KW-1185">Reference proteome</keyword>
<accession>A0AAD9KMD8</accession>
<name>A0AAD9KMD8_RIDPI</name>
<comment type="caution">
    <text evidence="1">The sequence shown here is derived from an EMBL/GenBank/DDBJ whole genome shotgun (WGS) entry which is preliminary data.</text>
</comment>
<sequence length="120" mass="13480">MSGGSFTSLQPLSEQPSSGQQLSSWFFLRVYCRVWLTLAPSLGLRRNTRCTGDTLDLDACCMVAPLSSGELAIVLRPKKHSGGSRRRLKTLLRLDEHRLSWQHISKHRSTTQSSLSFFVT</sequence>
<dbReference type="Proteomes" id="UP001209878">
    <property type="component" value="Unassembled WGS sequence"/>
</dbReference>
<organism evidence="1 2">
    <name type="scientific">Ridgeia piscesae</name>
    <name type="common">Tubeworm</name>
    <dbReference type="NCBI Taxonomy" id="27915"/>
    <lineage>
        <taxon>Eukaryota</taxon>
        <taxon>Metazoa</taxon>
        <taxon>Spiralia</taxon>
        <taxon>Lophotrochozoa</taxon>
        <taxon>Annelida</taxon>
        <taxon>Polychaeta</taxon>
        <taxon>Sedentaria</taxon>
        <taxon>Canalipalpata</taxon>
        <taxon>Sabellida</taxon>
        <taxon>Siboglinidae</taxon>
        <taxon>Ridgeia</taxon>
    </lineage>
</organism>
<evidence type="ECO:0000313" key="1">
    <source>
        <dbReference type="EMBL" id="KAK2174012.1"/>
    </source>
</evidence>
<dbReference type="AlphaFoldDB" id="A0AAD9KMD8"/>
<dbReference type="EMBL" id="JAODUO010000835">
    <property type="protein sequence ID" value="KAK2174012.1"/>
    <property type="molecule type" value="Genomic_DNA"/>
</dbReference>
<protein>
    <submittedName>
        <fullName evidence="1">Uncharacterized protein</fullName>
    </submittedName>
</protein>
<reference evidence="1" key="1">
    <citation type="journal article" date="2023" name="Mol. Biol. Evol.">
        <title>Third-Generation Sequencing Reveals the Adaptive Role of the Epigenome in Three Deep-Sea Polychaetes.</title>
        <authorList>
            <person name="Perez M."/>
            <person name="Aroh O."/>
            <person name="Sun Y."/>
            <person name="Lan Y."/>
            <person name="Juniper S.K."/>
            <person name="Young C.R."/>
            <person name="Angers B."/>
            <person name="Qian P.Y."/>
        </authorList>
    </citation>
    <scope>NUCLEOTIDE SEQUENCE</scope>
    <source>
        <strain evidence="1">R07B-5</strain>
    </source>
</reference>
<proteinExistence type="predicted"/>